<name>A0ACB9ISX9_9ASTR</name>
<evidence type="ECO:0000313" key="1">
    <source>
        <dbReference type="EMBL" id="KAI3811374.1"/>
    </source>
</evidence>
<dbReference type="EMBL" id="CM042024">
    <property type="protein sequence ID" value="KAI3811374.1"/>
    <property type="molecule type" value="Genomic_DNA"/>
</dbReference>
<comment type="caution">
    <text evidence="1">The sequence shown here is derived from an EMBL/GenBank/DDBJ whole genome shotgun (WGS) entry which is preliminary data.</text>
</comment>
<protein>
    <submittedName>
        <fullName evidence="1">Uncharacterized protein</fullName>
    </submittedName>
</protein>
<gene>
    <name evidence="1" type="ORF">L1987_21095</name>
</gene>
<dbReference type="Proteomes" id="UP001056120">
    <property type="component" value="Linkage Group LG07"/>
</dbReference>
<evidence type="ECO:0000313" key="2">
    <source>
        <dbReference type="Proteomes" id="UP001056120"/>
    </source>
</evidence>
<sequence>MDFNMLLGFLQILKKSIKIVTKNGRLVAIVTSIYLIIVPLFFLLNLSTIKPIVNDLFTKAVLLPSLDPRGLLFAQVLVTIQKDVKSFFGFELVFLLTLFLTSLFACNAIILLTGASYNDEKISHKDLILRMPRSFIRLFVTSFQVTLLRVGFLYIGFIALMVPAITVFGHKIMSKVILWVLVILISSLYLYFSVVWVLSLVVSVLEECSGIEALGKAARLVKGKKLDGFLLNILVNLLSYPFFQGLSKLIVVKQSYLTQAVFLFFLMSCICFIIALEFQAYTVLYLECKKSHNEEIELHGSIKYTEITKMPLESEDLP</sequence>
<keyword evidence="2" id="KW-1185">Reference proteome</keyword>
<reference evidence="1 2" key="2">
    <citation type="journal article" date="2022" name="Mol. Ecol. Resour.">
        <title>The genomes of chicory, endive, great burdock and yacon provide insights into Asteraceae paleo-polyploidization history and plant inulin production.</title>
        <authorList>
            <person name="Fan W."/>
            <person name="Wang S."/>
            <person name="Wang H."/>
            <person name="Wang A."/>
            <person name="Jiang F."/>
            <person name="Liu H."/>
            <person name="Zhao H."/>
            <person name="Xu D."/>
            <person name="Zhang Y."/>
        </authorList>
    </citation>
    <scope>NUCLEOTIDE SEQUENCE [LARGE SCALE GENOMIC DNA]</scope>
    <source>
        <strain evidence="2">cv. Yunnan</strain>
        <tissue evidence="1">Leaves</tissue>
    </source>
</reference>
<proteinExistence type="predicted"/>
<reference evidence="2" key="1">
    <citation type="journal article" date="2022" name="Mol. Ecol. Resour.">
        <title>The genomes of chicory, endive, great burdock and yacon provide insights into Asteraceae palaeo-polyploidization history and plant inulin production.</title>
        <authorList>
            <person name="Fan W."/>
            <person name="Wang S."/>
            <person name="Wang H."/>
            <person name="Wang A."/>
            <person name="Jiang F."/>
            <person name="Liu H."/>
            <person name="Zhao H."/>
            <person name="Xu D."/>
            <person name="Zhang Y."/>
        </authorList>
    </citation>
    <scope>NUCLEOTIDE SEQUENCE [LARGE SCALE GENOMIC DNA]</scope>
    <source>
        <strain evidence="2">cv. Yunnan</strain>
    </source>
</reference>
<accession>A0ACB9ISX9</accession>
<organism evidence="1 2">
    <name type="scientific">Smallanthus sonchifolius</name>
    <dbReference type="NCBI Taxonomy" id="185202"/>
    <lineage>
        <taxon>Eukaryota</taxon>
        <taxon>Viridiplantae</taxon>
        <taxon>Streptophyta</taxon>
        <taxon>Embryophyta</taxon>
        <taxon>Tracheophyta</taxon>
        <taxon>Spermatophyta</taxon>
        <taxon>Magnoliopsida</taxon>
        <taxon>eudicotyledons</taxon>
        <taxon>Gunneridae</taxon>
        <taxon>Pentapetalae</taxon>
        <taxon>asterids</taxon>
        <taxon>campanulids</taxon>
        <taxon>Asterales</taxon>
        <taxon>Asteraceae</taxon>
        <taxon>Asteroideae</taxon>
        <taxon>Heliantheae alliance</taxon>
        <taxon>Millerieae</taxon>
        <taxon>Smallanthus</taxon>
    </lineage>
</organism>